<dbReference type="SUPFAM" id="SSF50692">
    <property type="entry name" value="ADC-like"/>
    <property type="match status" value="1"/>
</dbReference>
<comment type="similarity">
    <text evidence="2">Belongs to the prokaryotic molybdopterin-containing oxidoreductase family.</text>
</comment>
<dbReference type="SUPFAM" id="SSF53706">
    <property type="entry name" value="Formate dehydrogenase/DMSO reductase, domains 1-3"/>
    <property type="match status" value="1"/>
</dbReference>
<feature type="domain" description="Molybdopterin dinucleotide-binding" evidence="9">
    <location>
        <begin position="617"/>
        <end position="729"/>
    </location>
</feature>
<keyword evidence="12" id="KW-1185">Reference proteome</keyword>
<evidence type="ECO:0000259" key="10">
    <source>
        <dbReference type="Pfam" id="PF18364"/>
    </source>
</evidence>
<evidence type="ECO:0000259" key="9">
    <source>
        <dbReference type="Pfam" id="PF01568"/>
    </source>
</evidence>
<dbReference type="InterPro" id="IPR041954">
    <property type="entry name" value="CT_DMSOR/BSOR/TMAOR"/>
</dbReference>
<dbReference type="Proteomes" id="UP001183615">
    <property type="component" value="Unassembled WGS sequence"/>
</dbReference>
<dbReference type="Pfam" id="PF00384">
    <property type="entry name" value="Molybdopterin"/>
    <property type="match status" value="1"/>
</dbReference>
<evidence type="ECO:0000259" key="8">
    <source>
        <dbReference type="Pfam" id="PF00384"/>
    </source>
</evidence>
<dbReference type="Gene3D" id="3.40.50.740">
    <property type="match status" value="1"/>
</dbReference>
<feature type="region of interest" description="Disordered" evidence="7">
    <location>
        <begin position="25"/>
        <end position="46"/>
    </location>
</feature>
<reference evidence="12" key="1">
    <citation type="submission" date="2023-07" db="EMBL/GenBank/DDBJ databases">
        <title>30 novel species of actinomycetes from the DSMZ collection.</title>
        <authorList>
            <person name="Nouioui I."/>
        </authorList>
    </citation>
    <scope>NUCLEOTIDE SEQUENCE [LARGE SCALE GENOMIC DNA]</scope>
    <source>
        <strain evidence="12">DSM 41886</strain>
    </source>
</reference>
<evidence type="ECO:0000256" key="7">
    <source>
        <dbReference type="SAM" id="MobiDB-lite"/>
    </source>
</evidence>
<comment type="caution">
    <text evidence="11">The sequence shown here is derived from an EMBL/GenBank/DDBJ whole genome shotgun (WGS) entry which is preliminary data.</text>
</comment>
<name>A0ABU2S0U5_9ACTN</name>
<evidence type="ECO:0000256" key="1">
    <source>
        <dbReference type="ARBA" id="ARBA00001942"/>
    </source>
</evidence>
<dbReference type="Gene3D" id="3.90.55.10">
    <property type="entry name" value="Dimethylsulfoxide Reductase, domain 3"/>
    <property type="match status" value="1"/>
</dbReference>
<keyword evidence="4" id="KW-0479">Metal-binding</keyword>
<dbReference type="Gene3D" id="2.40.40.20">
    <property type="match status" value="1"/>
</dbReference>
<dbReference type="InterPro" id="IPR050612">
    <property type="entry name" value="Prok_Mopterin_Oxidored"/>
</dbReference>
<dbReference type="PROSITE" id="PS00490">
    <property type="entry name" value="MOLYBDOPTERIN_PROK_2"/>
    <property type="match status" value="1"/>
</dbReference>
<dbReference type="EMBL" id="JAVREV010000004">
    <property type="protein sequence ID" value="MDT0442587.1"/>
    <property type="molecule type" value="Genomic_DNA"/>
</dbReference>
<dbReference type="PANTHER" id="PTHR43742">
    <property type="entry name" value="TRIMETHYLAMINE-N-OXIDE REDUCTASE"/>
    <property type="match status" value="1"/>
</dbReference>
<dbReference type="InterPro" id="IPR009010">
    <property type="entry name" value="Asp_de-COase-like_dom_sf"/>
</dbReference>
<protein>
    <submittedName>
        <fullName evidence="11">Molybdopterin-dependent oxidoreductase</fullName>
    </submittedName>
</protein>
<keyword evidence="5" id="KW-0574">Periplasm</keyword>
<evidence type="ECO:0000256" key="4">
    <source>
        <dbReference type="ARBA" id="ARBA00022723"/>
    </source>
</evidence>
<dbReference type="InterPro" id="IPR006657">
    <property type="entry name" value="MoPterin_dinucl-bd_dom"/>
</dbReference>
<evidence type="ECO:0000313" key="12">
    <source>
        <dbReference type="Proteomes" id="UP001183615"/>
    </source>
</evidence>
<organism evidence="11 12">
    <name type="scientific">Streptomyces johnsoniae</name>
    <dbReference type="NCBI Taxonomy" id="3075532"/>
    <lineage>
        <taxon>Bacteria</taxon>
        <taxon>Bacillati</taxon>
        <taxon>Actinomycetota</taxon>
        <taxon>Actinomycetes</taxon>
        <taxon>Kitasatosporales</taxon>
        <taxon>Streptomycetaceae</taxon>
        <taxon>Streptomyces</taxon>
    </lineage>
</organism>
<dbReference type="InterPro" id="IPR006655">
    <property type="entry name" value="Mopterin_OxRdtase_prok_CS"/>
</dbReference>
<evidence type="ECO:0000256" key="3">
    <source>
        <dbReference type="ARBA" id="ARBA00022505"/>
    </source>
</evidence>
<evidence type="ECO:0000256" key="6">
    <source>
        <dbReference type="ARBA" id="ARBA00023002"/>
    </source>
</evidence>
<dbReference type="Pfam" id="PF01568">
    <property type="entry name" value="Molydop_binding"/>
    <property type="match status" value="1"/>
</dbReference>
<evidence type="ECO:0000256" key="2">
    <source>
        <dbReference type="ARBA" id="ARBA00010312"/>
    </source>
</evidence>
<dbReference type="InterPro" id="IPR006656">
    <property type="entry name" value="Mopterin_OxRdtase"/>
</dbReference>
<sequence>MNGPPGGRPHSSHWGAFHAAHDADGLRVRPDPADPEPSPLLDNLPGFTRARVTRPHVRRGWLTGGPGPDTARGTDDFVPVDWAEVVPLLAGELDRVRTVHGNRAIFGGSYGWGSAGRFHHAQSQVHRFLNALGGYTRSVNTYSLGASRPLLRHVVGSDAPIAEPTTYPVLAEHTGLFVCFGGMPAKNAQVNAGGVSRHGAAGYLRAARARGARFVLVSPLRDDLADDLDAEWLAPEPGTDTALMLALAHVLLTEDRHDEGFLARHVTGFDAFRGYVLGHTDHVPKTPDWAAAICGIPAARIASLAREMAATRTMISLSWSLQRAHRGEQPLWAGVALAALLGQIGLPGGGFGHGYGATAGTGAGVLPYRLPTLPQGINPVPDFIPVARIADLLLNPGGRCDYDGQRLTYPDIRLVYWSGGNPFHHHQDLARLRRAFTRPDTVVVHEPYWTATARHADIVLPATTTLEREDIGGAKEDPVLIAMHRIAEPQGQARDDYAIFAALAAELGVAEEFTRGRTARQWLAHLYESWRAGLAPEHAPAEDFAAFWPAGRVPLRGRRERHTLYAAFRADPDAHPLPTPSGRIELFSRTIDSFGYDDCPGHPAWLPQDPPDPAFPLHLIANNPATRLHSQLDHGPHSAAAKIEGREPLRMHPADVAAFGLRPGEVIRVRSAVGSCLAAVVPSDGLRRGVVQLATGAWFDPSAPQAATCVHGNPNALTADVGTSRLAQGCTGQLARVTVERLTAPPPPVRAHGPA</sequence>
<proteinExistence type="inferred from homology"/>
<keyword evidence="3" id="KW-0500">Molybdenum</keyword>
<feature type="domain" description="Molybdopterin oxidoreductase N-terminal" evidence="10">
    <location>
        <begin position="10"/>
        <end position="48"/>
    </location>
</feature>
<dbReference type="Gene3D" id="3.40.228.10">
    <property type="entry name" value="Dimethylsulfoxide Reductase, domain 2"/>
    <property type="match status" value="1"/>
</dbReference>
<dbReference type="RefSeq" id="WP_311617017.1">
    <property type="nucleotide sequence ID" value="NZ_JAVREV010000004.1"/>
</dbReference>
<accession>A0ABU2S0U5</accession>
<evidence type="ECO:0000256" key="5">
    <source>
        <dbReference type="ARBA" id="ARBA00022764"/>
    </source>
</evidence>
<dbReference type="InterPro" id="IPR041460">
    <property type="entry name" value="Molybdopterin_N"/>
</dbReference>
<dbReference type="PANTHER" id="PTHR43742:SF10">
    <property type="entry name" value="TRIMETHYLAMINE-N-OXIDE REDUCTASE 2"/>
    <property type="match status" value="1"/>
</dbReference>
<dbReference type="Pfam" id="PF18364">
    <property type="entry name" value="Molybdopterin_N"/>
    <property type="match status" value="1"/>
</dbReference>
<keyword evidence="6" id="KW-0560">Oxidoreductase</keyword>
<feature type="domain" description="Molybdopterin oxidoreductase" evidence="8">
    <location>
        <begin position="51"/>
        <end position="505"/>
    </location>
</feature>
<comment type="cofactor">
    <cofactor evidence="1">
        <name>Mo-bis(molybdopterin guanine dinucleotide)</name>
        <dbReference type="ChEBI" id="CHEBI:60539"/>
    </cofactor>
</comment>
<dbReference type="CDD" id="cd02793">
    <property type="entry name" value="MopB_CT_DMSOR-BSOR-TMAOR"/>
    <property type="match status" value="1"/>
</dbReference>
<gene>
    <name evidence="11" type="ORF">RM779_08245</name>
</gene>
<evidence type="ECO:0000313" key="11">
    <source>
        <dbReference type="EMBL" id="MDT0442587.1"/>
    </source>
</evidence>